<proteinExistence type="predicted"/>
<evidence type="ECO:0000313" key="1">
    <source>
        <dbReference type="Ensembl" id="ENSEASP00005053224.1"/>
    </source>
</evidence>
<reference evidence="1" key="2">
    <citation type="submission" date="2025-08" db="UniProtKB">
        <authorList>
            <consortium name="Ensembl"/>
        </authorList>
    </citation>
    <scope>IDENTIFICATION</scope>
</reference>
<keyword evidence="2" id="KW-1185">Reference proteome</keyword>
<evidence type="ECO:0000313" key="2">
    <source>
        <dbReference type="Proteomes" id="UP000694387"/>
    </source>
</evidence>
<dbReference type="AlphaFoldDB" id="A0A9L0JJ50"/>
<dbReference type="GeneTree" id="ENSGT01150000286925"/>
<reference evidence="1 2" key="1">
    <citation type="journal article" date="2020" name="Nat. Commun.">
        <title>Donkey genomes provide new insights into domestication and selection for coat color.</title>
        <authorList>
            <person name="Wang"/>
            <person name="C."/>
            <person name="Li"/>
            <person name="H."/>
            <person name="Guo"/>
            <person name="Y."/>
            <person name="Huang"/>
            <person name="J."/>
            <person name="Sun"/>
            <person name="Y."/>
            <person name="Min"/>
            <person name="J."/>
            <person name="Wang"/>
            <person name="J."/>
            <person name="Fang"/>
            <person name="X."/>
            <person name="Zhao"/>
            <person name="Z."/>
            <person name="Wang"/>
            <person name="S."/>
            <person name="Zhang"/>
            <person name="Y."/>
            <person name="Liu"/>
            <person name="Q."/>
            <person name="Jiang"/>
            <person name="Q."/>
            <person name="Wang"/>
            <person name="X."/>
            <person name="Guo"/>
            <person name="Y."/>
            <person name="Yang"/>
            <person name="C."/>
            <person name="Wang"/>
            <person name="Y."/>
            <person name="Tian"/>
            <person name="F."/>
            <person name="Zhuang"/>
            <person name="G."/>
            <person name="Fan"/>
            <person name="Y."/>
            <person name="Gao"/>
            <person name="Q."/>
            <person name="Li"/>
            <person name="Y."/>
            <person name="Ju"/>
            <person name="Z."/>
            <person name="Li"/>
            <person name="J."/>
            <person name="Li"/>
            <person name="R."/>
            <person name="Hou"/>
            <person name="M."/>
            <person name="Yang"/>
            <person name="G."/>
            <person name="Liu"/>
            <person name="G."/>
            <person name="Liu"/>
            <person name="W."/>
            <person name="Guo"/>
            <person name="J."/>
            <person name="Pan"/>
            <person name="S."/>
            <person name="Fan"/>
            <person name="G."/>
            <person name="Zhang"/>
            <person name="W."/>
            <person name="Zhang"/>
            <person name="R."/>
            <person name="Yu"/>
            <person name="J."/>
            <person name="Zhang"/>
            <person name="X."/>
            <person name="Yin"/>
            <person name="Q."/>
            <person name="Ji"/>
            <person name="C."/>
            <person name="Jin"/>
            <person name="Y."/>
            <person name="Yue"/>
            <person name="G."/>
            <person name="Liu"/>
            <person name="M."/>
            <person name="Xu"/>
            <person name="J."/>
            <person name="Liu"/>
            <person name="S."/>
            <person name="Jordana"/>
            <person name="J."/>
            <person name="Noce"/>
            <person name="A."/>
            <person name="Amills"/>
            <person name="M."/>
            <person name="Wu"/>
            <person name="D.D."/>
            <person name="Li"/>
            <person name="S."/>
            <person name="Zhou"/>
            <person name="X. and Zhong"/>
            <person name="J."/>
        </authorList>
    </citation>
    <scope>NUCLEOTIDE SEQUENCE [LARGE SCALE GENOMIC DNA]</scope>
</reference>
<accession>A0A9L0JJ50</accession>
<protein>
    <submittedName>
        <fullName evidence="1">Uncharacterized protein</fullName>
    </submittedName>
</protein>
<reference evidence="1" key="3">
    <citation type="submission" date="2025-09" db="UniProtKB">
        <authorList>
            <consortium name="Ensembl"/>
        </authorList>
    </citation>
    <scope>IDENTIFICATION</scope>
</reference>
<name>A0A9L0JJ50_EQUAS</name>
<dbReference type="Proteomes" id="UP000694387">
    <property type="component" value="Chromosome 18"/>
</dbReference>
<organism evidence="1 2">
    <name type="scientific">Equus asinus</name>
    <name type="common">Donkey</name>
    <name type="synonym">Equus africanus asinus</name>
    <dbReference type="NCBI Taxonomy" id="9793"/>
    <lineage>
        <taxon>Eukaryota</taxon>
        <taxon>Metazoa</taxon>
        <taxon>Chordata</taxon>
        <taxon>Craniata</taxon>
        <taxon>Vertebrata</taxon>
        <taxon>Euteleostomi</taxon>
        <taxon>Mammalia</taxon>
        <taxon>Eutheria</taxon>
        <taxon>Laurasiatheria</taxon>
        <taxon>Perissodactyla</taxon>
        <taxon>Equidae</taxon>
        <taxon>Equus</taxon>
    </lineage>
</organism>
<sequence>MYTSQALFTIAKTWRQPECPSLDEWIEKMWCMYSVEYCSAVKKNEIVLFVMTSRGLDRILLSEIRQTEKDKYHMISQTNVWI</sequence>
<dbReference type="Ensembl" id="ENSEAST00005071717.1">
    <property type="protein sequence ID" value="ENSEASP00005053224.1"/>
    <property type="gene ID" value="ENSEASG00005027645.1"/>
</dbReference>